<dbReference type="Pfam" id="PF11383">
    <property type="entry name" value="DUF3187"/>
    <property type="match status" value="1"/>
</dbReference>
<evidence type="ECO:0000313" key="1">
    <source>
        <dbReference type="EMBL" id="ORJ62538.1"/>
    </source>
</evidence>
<protein>
    <recommendedName>
        <fullName evidence="3">DUF3187 family protein</fullName>
    </recommendedName>
</protein>
<sequence>MRLAFLITTLLWLLPTLTWGFALQPLQTRNLSPAVLGFGLPALAPARVLDSGSLRLQATVDIVSNFTEGVRSNEALRFDGETYRLELTGVYGIGDDFEIGVALPMLSHRGGSLDSFIESWHDFFGLPQGGRDRAPRNRLDYSYSRLDGSGFHRDTSSSGIGDLSLQAAWQCWQDSRADRRLALRASLKIPTGDSDQLLGSGSWDLALWLSGEQRWTTAGGELLLYGGSGVLYGTDGDLLPDQRRNLAGTVSLGLGLQPWSRFGLQLQFDGHTPLYEQSDFKELDQFAGQLAIGGSVGLGPATVLEAAVVEDVVVDTAPDVVFHLALRHQF</sequence>
<proteinExistence type="predicted"/>
<reference evidence="1 2" key="1">
    <citation type="submission" date="2017-03" db="EMBL/GenBank/DDBJ databases">
        <title>Genome sequence of Geothermobacter sp. EPR-M, Deep-Sea Iron Reducer.</title>
        <authorList>
            <person name="Tully B."/>
            <person name="Savalia P."/>
            <person name="Abuyen K."/>
            <person name="Baughan C."/>
            <person name="Romero E."/>
            <person name="Ronkowski C."/>
            <person name="Torres B."/>
            <person name="Tremblay J."/>
            <person name="Trujillo A."/>
            <person name="Tyler M."/>
            <person name="Perez-Rodriguez I."/>
            <person name="Amend J."/>
        </authorList>
    </citation>
    <scope>NUCLEOTIDE SEQUENCE [LARGE SCALE GENOMIC DNA]</scope>
    <source>
        <strain evidence="1 2">EPR-M</strain>
    </source>
</reference>
<accession>A0A1X0YBI7</accession>
<organism evidence="1 2">
    <name type="scientific">Geothermobacter hydrogeniphilus</name>
    <dbReference type="NCBI Taxonomy" id="1969733"/>
    <lineage>
        <taxon>Bacteria</taxon>
        <taxon>Pseudomonadati</taxon>
        <taxon>Thermodesulfobacteriota</taxon>
        <taxon>Desulfuromonadia</taxon>
        <taxon>Desulfuromonadales</taxon>
        <taxon>Geothermobacteraceae</taxon>
        <taxon>Geothermobacter</taxon>
    </lineage>
</organism>
<dbReference type="Proteomes" id="UP000193136">
    <property type="component" value="Unassembled WGS sequence"/>
</dbReference>
<dbReference type="InterPro" id="IPR021523">
    <property type="entry name" value="DUF3187"/>
</dbReference>
<evidence type="ECO:0000313" key="2">
    <source>
        <dbReference type="Proteomes" id="UP000193136"/>
    </source>
</evidence>
<name>A0A1X0YBI7_9BACT</name>
<evidence type="ECO:0008006" key="3">
    <source>
        <dbReference type="Google" id="ProtNLM"/>
    </source>
</evidence>
<dbReference type="RefSeq" id="WP_085009553.1">
    <property type="nucleotide sequence ID" value="NZ_NAAD01000003.1"/>
</dbReference>
<dbReference type="AlphaFoldDB" id="A0A1X0YBI7"/>
<comment type="caution">
    <text evidence="1">The sequence shown here is derived from an EMBL/GenBank/DDBJ whole genome shotgun (WGS) entry which is preliminary data.</text>
</comment>
<dbReference type="STRING" id="1969733.B5V00_04455"/>
<gene>
    <name evidence="1" type="ORF">B5V00_04455</name>
</gene>
<keyword evidence="2" id="KW-1185">Reference proteome</keyword>
<dbReference type="EMBL" id="NAAD01000003">
    <property type="protein sequence ID" value="ORJ62538.1"/>
    <property type="molecule type" value="Genomic_DNA"/>
</dbReference>
<dbReference type="OrthoDB" id="5418846at2"/>